<dbReference type="PANTHER" id="PTHR34853">
    <property type="match status" value="1"/>
</dbReference>
<keyword evidence="2" id="KW-0732">Signal</keyword>
<dbReference type="PANTHER" id="PTHR34853:SF5">
    <property type="entry name" value="LIP-DOMAIN-CONTAINING PROTEIN-RELATED"/>
    <property type="match status" value="1"/>
</dbReference>
<reference evidence="3 4" key="1">
    <citation type="submission" date="2024-02" db="EMBL/GenBank/DDBJ databases">
        <title>First draft genome assembly of two strains of Seiridium cardinale.</title>
        <authorList>
            <person name="Emiliani G."/>
            <person name="Scali E."/>
        </authorList>
    </citation>
    <scope>NUCLEOTIDE SEQUENCE [LARGE SCALE GENOMIC DNA]</scope>
    <source>
        <strain evidence="3 4">BM-138-000479</strain>
    </source>
</reference>
<dbReference type="InterPro" id="IPR005152">
    <property type="entry name" value="Lipase_secreted"/>
</dbReference>
<organism evidence="3 4">
    <name type="scientific">Seiridium cardinale</name>
    <dbReference type="NCBI Taxonomy" id="138064"/>
    <lineage>
        <taxon>Eukaryota</taxon>
        <taxon>Fungi</taxon>
        <taxon>Dikarya</taxon>
        <taxon>Ascomycota</taxon>
        <taxon>Pezizomycotina</taxon>
        <taxon>Sordariomycetes</taxon>
        <taxon>Xylariomycetidae</taxon>
        <taxon>Amphisphaeriales</taxon>
        <taxon>Sporocadaceae</taxon>
        <taxon>Seiridium</taxon>
    </lineage>
</organism>
<sequence>MALFSIFMIAAGSSLAMTTAVPAVSTLEVRQQSSNASGYLIPPSQDPWYAAPLGYELSQLGAVLRLRSAPGNQTTAVGNCSAAYQILYRTSDSRFEPSVAVTTLYIPEYASAAANELLSFQYPYNSPSLDHSPSYSFQFSAAPEVGTALGKGWHVNVPDHEGILAADGANLGQGLATLDSVRAVLSTGFGLQNDTKYAMMGYSGGALASEWAAELQAQYAPELQFSGTAIGGTPPNVTSVWDSVNGTPYSGMIPLSFVGVTRPYSGTFEWLVSQLKTEGQYNGTSFLKVQSMSAPEAFVFFANQDIWEYFVAGRAVLDDPTIQRILDDNFYMGYHGFPHMPLYMHHAIHDEFAIIAHTDEYVERLCGIHVGILYERNTIGDHISQQTNGVPEAFDWLDGIFTGTQAEGGCTIRNVTVDLSQ</sequence>
<evidence type="ECO:0000313" key="3">
    <source>
        <dbReference type="EMBL" id="KAK9776275.1"/>
    </source>
</evidence>
<proteinExistence type="predicted"/>
<feature type="signal peptide" evidence="2">
    <location>
        <begin position="1"/>
        <end position="16"/>
    </location>
</feature>
<dbReference type="Proteomes" id="UP001465668">
    <property type="component" value="Unassembled WGS sequence"/>
</dbReference>
<dbReference type="InterPro" id="IPR029058">
    <property type="entry name" value="AB_hydrolase_fold"/>
</dbReference>
<evidence type="ECO:0000313" key="4">
    <source>
        <dbReference type="Proteomes" id="UP001465668"/>
    </source>
</evidence>
<dbReference type="Gene3D" id="3.40.50.1820">
    <property type="entry name" value="alpha/beta hydrolase"/>
    <property type="match status" value="1"/>
</dbReference>
<accession>A0ABR2XRQ4</accession>
<protein>
    <submittedName>
        <fullName evidence="3">Lipase 1 protein</fullName>
    </submittedName>
</protein>
<dbReference type="Pfam" id="PF03583">
    <property type="entry name" value="LIP"/>
    <property type="match status" value="1"/>
</dbReference>
<dbReference type="EMBL" id="JARVKM010000029">
    <property type="protein sequence ID" value="KAK9776275.1"/>
    <property type="molecule type" value="Genomic_DNA"/>
</dbReference>
<keyword evidence="4" id="KW-1185">Reference proteome</keyword>
<keyword evidence="1" id="KW-0378">Hydrolase</keyword>
<comment type="caution">
    <text evidence="3">The sequence shown here is derived from an EMBL/GenBank/DDBJ whole genome shotgun (WGS) entry which is preliminary data.</text>
</comment>
<evidence type="ECO:0000256" key="1">
    <source>
        <dbReference type="ARBA" id="ARBA00022801"/>
    </source>
</evidence>
<name>A0ABR2XRQ4_9PEZI</name>
<feature type="chain" id="PRO_5047443342" evidence="2">
    <location>
        <begin position="17"/>
        <end position="421"/>
    </location>
</feature>
<evidence type="ECO:0000256" key="2">
    <source>
        <dbReference type="SAM" id="SignalP"/>
    </source>
</evidence>
<dbReference type="SUPFAM" id="SSF53474">
    <property type="entry name" value="alpha/beta-Hydrolases"/>
    <property type="match status" value="1"/>
</dbReference>
<gene>
    <name evidence="3" type="ORF">SCAR479_07181</name>
</gene>
<dbReference type="Gene3D" id="1.10.260.130">
    <property type="match status" value="1"/>
</dbReference>